<reference evidence="1 2" key="1">
    <citation type="submission" date="2023-07" db="EMBL/GenBank/DDBJ databases">
        <title>Comparative genomics of wheat-associated soil bacteria to identify genetic determinants of phenazine resistance.</title>
        <authorList>
            <person name="Mouncey N."/>
        </authorList>
    </citation>
    <scope>NUCLEOTIDE SEQUENCE [LARGE SCALE GENOMIC DNA]</scope>
    <source>
        <strain evidence="1 2">W4I19-2</strain>
    </source>
</reference>
<sequence>MMVSMQQRKLYRAGSVKIFKTSRFPTAKYPLPCGYDCVSHAHDCILAAG</sequence>
<proteinExistence type="predicted"/>
<protein>
    <submittedName>
        <fullName evidence="1">Uncharacterized protein</fullName>
    </submittedName>
</protein>
<comment type="caution">
    <text evidence="1">The sequence shown here is derived from an EMBL/GenBank/DDBJ whole genome shotgun (WGS) entry which is preliminary data.</text>
</comment>
<dbReference type="EMBL" id="JAUSYA010000001">
    <property type="protein sequence ID" value="MDQ0685643.1"/>
    <property type="molecule type" value="Genomic_DNA"/>
</dbReference>
<evidence type="ECO:0000313" key="2">
    <source>
        <dbReference type="Proteomes" id="UP001243364"/>
    </source>
</evidence>
<evidence type="ECO:0000313" key="1">
    <source>
        <dbReference type="EMBL" id="MDQ0685643.1"/>
    </source>
</evidence>
<keyword evidence="2" id="KW-1185">Reference proteome</keyword>
<accession>A0ABU0Q4Q2</accession>
<organism evidence="1 2">
    <name type="scientific">Streptomyces achromogenes</name>
    <dbReference type="NCBI Taxonomy" id="67255"/>
    <lineage>
        <taxon>Bacteria</taxon>
        <taxon>Bacillati</taxon>
        <taxon>Actinomycetota</taxon>
        <taxon>Actinomycetes</taxon>
        <taxon>Kitasatosporales</taxon>
        <taxon>Streptomycetaceae</taxon>
        <taxon>Streptomyces</taxon>
    </lineage>
</organism>
<gene>
    <name evidence="1" type="ORF">QFZ56_004606</name>
</gene>
<name>A0ABU0Q4Q2_STRAH</name>
<dbReference type="Proteomes" id="UP001243364">
    <property type="component" value="Unassembled WGS sequence"/>
</dbReference>